<dbReference type="Proteomes" id="UP001454036">
    <property type="component" value="Unassembled WGS sequence"/>
</dbReference>
<gene>
    <name evidence="1" type="ORF">LIER_16754</name>
</gene>
<evidence type="ECO:0000313" key="1">
    <source>
        <dbReference type="EMBL" id="GAA0160129.1"/>
    </source>
</evidence>
<name>A0AAV3Q7U9_LITER</name>
<protein>
    <submittedName>
        <fullName evidence="1">Uncharacterized protein</fullName>
    </submittedName>
</protein>
<dbReference type="EMBL" id="BAABME010003784">
    <property type="protein sequence ID" value="GAA0160129.1"/>
    <property type="molecule type" value="Genomic_DNA"/>
</dbReference>
<keyword evidence="2" id="KW-1185">Reference proteome</keyword>
<dbReference type="AlphaFoldDB" id="A0AAV3Q7U9"/>
<proteinExistence type="predicted"/>
<evidence type="ECO:0000313" key="2">
    <source>
        <dbReference type="Proteomes" id="UP001454036"/>
    </source>
</evidence>
<sequence>MKFILDSNTEFYRHPILGCLPEVGMSWSHILPVATPLVGFTGDVVTPLVVANLMVTLGKYLQLATRMVEFIIMDMSEGAYNGIIGRLALSQFEVVVSLNHLKMKFPMR</sequence>
<organism evidence="1 2">
    <name type="scientific">Lithospermum erythrorhizon</name>
    <name type="common">Purple gromwell</name>
    <name type="synonym">Lithospermum officinale var. erythrorhizon</name>
    <dbReference type="NCBI Taxonomy" id="34254"/>
    <lineage>
        <taxon>Eukaryota</taxon>
        <taxon>Viridiplantae</taxon>
        <taxon>Streptophyta</taxon>
        <taxon>Embryophyta</taxon>
        <taxon>Tracheophyta</taxon>
        <taxon>Spermatophyta</taxon>
        <taxon>Magnoliopsida</taxon>
        <taxon>eudicotyledons</taxon>
        <taxon>Gunneridae</taxon>
        <taxon>Pentapetalae</taxon>
        <taxon>asterids</taxon>
        <taxon>lamiids</taxon>
        <taxon>Boraginales</taxon>
        <taxon>Boraginaceae</taxon>
        <taxon>Boraginoideae</taxon>
        <taxon>Lithospermeae</taxon>
        <taxon>Lithospermum</taxon>
    </lineage>
</organism>
<accession>A0AAV3Q7U9</accession>
<reference evidence="1 2" key="1">
    <citation type="submission" date="2024-01" db="EMBL/GenBank/DDBJ databases">
        <title>The complete chloroplast genome sequence of Lithospermum erythrorhizon: insights into the phylogenetic relationship among Boraginaceae species and the maternal lineages of purple gromwells.</title>
        <authorList>
            <person name="Okada T."/>
            <person name="Watanabe K."/>
        </authorList>
    </citation>
    <scope>NUCLEOTIDE SEQUENCE [LARGE SCALE GENOMIC DNA]</scope>
</reference>
<comment type="caution">
    <text evidence="1">The sequence shown here is derived from an EMBL/GenBank/DDBJ whole genome shotgun (WGS) entry which is preliminary data.</text>
</comment>